<dbReference type="EMBL" id="SJFN01000022">
    <property type="protein sequence ID" value="TBW36130.1"/>
    <property type="molecule type" value="Genomic_DNA"/>
</dbReference>
<dbReference type="SUPFAM" id="SSF51735">
    <property type="entry name" value="NAD(P)-binding Rossmann-fold domains"/>
    <property type="match status" value="1"/>
</dbReference>
<sequence>MDVYEDLIRERAAGRPCALATIVAVQGSIPSHASAKMVVHEDGSIVGTVGGGPAEAEVILAAREVLTTGKPKMISFALHEDPRLDSGMVCGGSLDVYVEPIVPAPVVHLFGAGHVGLVTARMARLSGHDTVIVDDRPEFANAERFPDAKLILSGSFEESMARLTPDRRAMVVIATRCHELDGQVLRWALGTEAGYIGMIGSKRKILTVFARLQGEGVPAAAFERVHAPIGLDIGAETPEEIAVSVVAEMIAWRRGAAGVRPIMRNMATLAERSRHKEAS</sequence>
<dbReference type="Proteomes" id="UP000292781">
    <property type="component" value="Unassembled WGS sequence"/>
</dbReference>
<name>A0A4Q9VL04_9HYPH</name>
<dbReference type="PANTHER" id="PTHR30388:SF6">
    <property type="entry name" value="XANTHINE DEHYDROGENASE SUBUNIT A-RELATED"/>
    <property type="match status" value="1"/>
</dbReference>
<dbReference type="Gene3D" id="3.40.50.720">
    <property type="entry name" value="NAD(P)-binding Rossmann-like Domain"/>
    <property type="match status" value="1"/>
</dbReference>
<dbReference type="InterPro" id="IPR052698">
    <property type="entry name" value="MoCofactor_Util/Proc"/>
</dbReference>
<feature type="domain" description="XdhC- CoxI" evidence="1">
    <location>
        <begin position="11"/>
        <end position="76"/>
    </location>
</feature>
<protein>
    <submittedName>
        <fullName evidence="3">Xanthine dehydrogenase</fullName>
    </submittedName>
</protein>
<dbReference type="Pfam" id="PF13478">
    <property type="entry name" value="XdhC_C"/>
    <property type="match status" value="1"/>
</dbReference>
<proteinExistence type="predicted"/>
<evidence type="ECO:0000313" key="4">
    <source>
        <dbReference type="Proteomes" id="UP000292781"/>
    </source>
</evidence>
<dbReference type="InterPro" id="IPR027051">
    <property type="entry name" value="XdhC_Rossmann_dom"/>
</dbReference>
<dbReference type="RefSeq" id="WP_131310382.1">
    <property type="nucleotide sequence ID" value="NZ_SJFN01000022.1"/>
</dbReference>
<dbReference type="InterPro" id="IPR036291">
    <property type="entry name" value="NAD(P)-bd_dom_sf"/>
</dbReference>
<reference evidence="3 4" key="1">
    <citation type="submission" date="2019-02" db="EMBL/GenBank/DDBJ databases">
        <title>Siculibacillus lacustris gen. nov., sp. nov., a new rosette-forming bacterium isolated from a freshwater crater lake (Lake St. Ana, Romania).</title>
        <authorList>
            <person name="Felfoldi T."/>
            <person name="Marton Z."/>
            <person name="Szabo A."/>
            <person name="Mentes A."/>
            <person name="Boka K."/>
            <person name="Marialigeti K."/>
            <person name="Mathe I."/>
            <person name="Koncz M."/>
            <person name="Schumann P."/>
            <person name="Toth E."/>
        </authorList>
    </citation>
    <scope>NUCLEOTIDE SEQUENCE [LARGE SCALE GENOMIC DNA]</scope>
    <source>
        <strain evidence="3 4">SA-279</strain>
    </source>
</reference>
<comment type="caution">
    <text evidence="3">The sequence shown here is derived from an EMBL/GenBank/DDBJ whole genome shotgun (WGS) entry which is preliminary data.</text>
</comment>
<dbReference type="InterPro" id="IPR003777">
    <property type="entry name" value="XdhC_CoxI"/>
</dbReference>
<evidence type="ECO:0000259" key="2">
    <source>
        <dbReference type="Pfam" id="PF13478"/>
    </source>
</evidence>
<dbReference type="Pfam" id="PF02625">
    <property type="entry name" value="XdhC_CoxI"/>
    <property type="match status" value="1"/>
</dbReference>
<evidence type="ECO:0000259" key="1">
    <source>
        <dbReference type="Pfam" id="PF02625"/>
    </source>
</evidence>
<dbReference type="OrthoDB" id="9815497at2"/>
<feature type="domain" description="XdhC Rossmann" evidence="2">
    <location>
        <begin position="108"/>
        <end position="249"/>
    </location>
</feature>
<evidence type="ECO:0000313" key="3">
    <source>
        <dbReference type="EMBL" id="TBW36130.1"/>
    </source>
</evidence>
<dbReference type="PANTHER" id="PTHR30388">
    <property type="entry name" value="ALDEHYDE OXIDOREDUCTASE MOLYBDENUM COFACTOR ASSEMBLY PROTEIN"/>
    <property type="match status" value="1"/>
</dbReference>
<accession>A0A4Q9VL04</accession>
<gene>
    <name evidence="3" type="ORF">EYW49_14890</name>
</gene>
<keyword evidence="4" id="KW-1185">Reference proteome</keyword>
<organism evidence="3 4">
    <name type="scientific">Siculibacillus lacustris</name>
    <dbReference type="NCBI Taxonomy" id="1549641"/>
    <lineage>
        <taxon>Bacteria</taxon>
        <taxon>Pseudomonadati</taxon>
        <taxon>Pseudomonadota</taxon>
        <taxon>Alphaproteobacteria</taxon>
        <taxon>Hyphomicrobiales</taxon>
        <taxon>Ancalomicrobiaceae</taxon>
        <taxon>Siculibacillus</taxon>
    </lineage>
</organism>
<dbReference type="AlphaFoldDB" id="A0A4Q9VL04"/>